<sequence length="189" mass="22742">MKKLILPTLLLAAVLMSSYTEAQVRLNVNLNIGRPAWGLPDEYEGDYYYLPEIDSYYDIPHRSFIYLSDGRWVIGASLPAMYSDYDLYGGYKVAINEPRPWYRCDYYRDRYRDYYNTYRRPVVVDNRYPAYGGDRYGYGGKWKDKFYNGHDNRKWDRGDRDDDDRGGRWGDRGEREREHGRGWDRRERD</sequence>
<feature type="region of interest" description="Disordered" evidence="1">
    <location>
        <begin position="149"/>
        <end position="189"/>
    </location>
</feature>
<evidence type="ECO:0000256" key="2">
    <source>
        <dbReference type="SAM" id="SignalP"/>
    </source>
</evidence>
<organism evidence="3 4">
    <name type="scientific">Hydrobacter penzbergensis</name>
    <dbReference type="NCBI Taxonomy" id="1235997"/>
    <lineage>
        <taxon>Bacteria</taxon>
        <taxon>Pseudomonadati</taxon>
        <taxon>Bacteroidota</taxon>
        <taxon>Chitinophagia</taxon>
        <taxon>Chitinophagales</taxon>
        <taxon>Chitinophagaceae</taxon>
        <taxon>Hydrobacter</taxon>
    </lineage>
</organism>
<keyword evidence="4" id="KW-1185">Reference proteome</keyword>
<comment type="caution">
    <text evidence="3">The sequence shown here is derived from an EMBL/GenBank/DDBJ whole genome shotgun (WGS) entry which is preliminary data.</text>
</comment>
<keyword evidence="2" id="KW-0732">Signal</keyword>
<dbReference type="AlphaFoldDB" id="A0A8X8LEW8"/>
<dbReference type="RefSeq" id="WP_092726010.1">
    <property type="nucleotide sequence ID" value="NZ_FNNO01000015.1"/>
</dbReference>
<evidence type="ECO:0000256" key="1">
    <source>
        <dbReference type="SAM" id="MobiDB-lite"/>
    </source>
</evidence>
<evidence type="ECO:0000313" key="3">
    <source>
        <dbReference type="EMBL" id="SDX42151.1"/>
    </source>
</evidence>
<feature type="signal peptide" evidence="2">
    <location>
        <begin position="1"/>
        <end position="22"/>
    </location>
</feature>
<reference evidence="3 4" key="1">
    <citation type="submission" date="2016-10" db="EMBL/GenBank/DDBJ databases">
        <authorList>
            <person name="Varghese N."/>
            <person name="Submissions S."/>
        </authorList>
    </citation>
    <scope>NUCLEOTIDE SEQUENCE [LARGE SCALE GENOMIC DNA]</scope>
    <source>
        <strain evidence="3 4">DSM 25353</strain>
    </source>
</reference>
<dbReference type="Proteomes" id="UP000198711">
    <property type="component" value="Unassembled WGS sequence"/>
</dbReference>
<evidence type="ECO:0008006" key="5">
    <source>
        <dbReference type="Google" id="ProtNLM"/>
    </source>
</evidence>
<feature type="chain" id="PRO_5036447954" description="YXWGXW repeat-containing protein" evidence="2">
    <location>
        <begin position="23"/>
        <end position="189"/>
    </location>
</feature>
<protein>
    <recommendedName>
        <fullName evidence="5">YXWGXW repeat-containing protein</fullName>
    </recommendedName>
</protein>
<name>A0A8X8LEW8_9BACT</name>
<accession>A0A8X8LEW8</accession>
<dbReference type="EMBL" id="FNNO01000015">
    <property type="protein sequence ID" value="SDX42151.1"/>
    <property type="molecule type" value="Genomic_DNA"/>
</dbReference>
<proteinExistence type="predicted"/>
<gene>
    <name evidence="3" type="ORF">SAMN05444410_11578</name>
</gene>
<evidence type="ECO:0000313" key="4">
    <source>
        <dbReference type="Proteomes" id="UP000198711"/>
    </source>
</evidence>